<sequence>MEPYDPEDYDPDAEIPDIGLDPNERCVSVTNTGEVERVCYVTVFDVPCLGRDGKRLGMGQTADDDGNERGATTFIALCPPLTFVHLCTLDLPEAMTMAEVQIESDISDANPHPDPEDEHPLGLAFPLACRGGPSAPSTEDGNNNGDSDTTWQDDVSEPSYLCTQGEGGHLTHFLRGNYHAIDFRCKEGTPILAAGDGTVVEVQDSRRLTGVAVGNLYGWNSVMIELDAPPPSQSVAKDRPMEGNGFDASSASESAEGGPLFVEYVHIQYKSSVVKRGERVTRGQIICRSGSVGFSPEPHLHFSAFRSKDPLAPTVRVRFLRPPDESGEADKGGFIPRAGMKYNGLGALDE</sequence>
<dbReference type="InterPro" id="IPR011055">
    <property type="entry name" value="Dup_hybrid_motif"/>
</dbReference>
<protein>
    <recommendedName>
        <fullName evidence="2">M23ase beta-sheet core domain-containing protein</fullName>
    </recommendedName>
</protein>
<dbReference type="GO" id="GO:0004222">
    <property type="term" value="F:metalloendopeptidase activity"/>
    <property type="evidence" value="ECO:0007669"/>
    <property type="project" value="TreeGrafter"/>
</dbReference>
<dbReference type="PANTHER" id="PTHR21666">
    <property type="entry name" value="PEPTIDASE-RELATED"/>
    <property type="match status" value="1"/>
</dbReference>
<feature type="region of interest" description="Disordered" evidence="1">
    <location>
        <begin position="128"/>
        <end position="153"/>
    </location>
</feature>
<feature type="compositionally biased region" description="Polar residues" evidence="1">
    <location>
        <begin position="135"/>
        <end position="153"/>
    </location>
</feature>
<accession>A0A7R9W570</accession>
<dbReference type="InterPro" id="IPR016047">
    <property type="entry name" value="M23ase_b-sheet_dom"/>
</dbReference>
<reference evidence="3" key="1">
    <citation type="submission" date="2021-01" db="EMBL/GenBank/DDBJ databases">
        <authorList>
            <person name="Corre E."/>
            <person name="Pelletier E."/>
            <person name="Niang G."/>
            <person name="Scheremetjew M."/>
            <person name="Finn R."/>
            <person name="Kale V."/>
            <person name="Holt S."/>
            <person name="Cochrane G."/>
            <person name="Meng A."/>
            <person name="Brown T."/>
            <person name="Cohen L."/>
        </authorList>
    </citation>
    <scope>NUCLEOTIDE SEQUENCE</scope>
    <source>
        <strain evidence="3">CCMP147</strain>
    </source>
</reference>
<dbReference type="EMBL" id="HBED01026497">
    <property type="protein sequence ID" value="CAD8314455.1"/>
    <property type="molecule type" value="Transcribed_RNA"/>
</dbReference>
<dbReference type="PANTHER" id="PTHR21666:SF270">
    <property type="entry name" value="MUREIN HYDROLASE ACTIVATOR ENVC"/>
    <property type="match status" value="1"/>
</dbReference>
<proteinExistence type="predicted"/>
<dbReference type="InterPro" id="IPR050570">
    <property type="entry name" value="Cell_wall_metabolism_enzyme"/>
</dbReference>
<evidence type="ECO:0000256" key="1">
    <source>
        <dbReference type="SAM" id="MobiDB-lite"/>
    </source>
</evidence>
<dbReference type="Pfam" id="PF01551">
    <property type="entry name" value="Peptidase_M23"/>
    <property type="match status" value="1"/>
</dbReference>
<organism evidence="3">
    <name type="scientific">Pseudictyota dubia</name>
    <dbReference type="NCBI Taxonomy" id="2749911"/>
    <lineage>
        <taxon>Eukaryota</taxon>
        <taxon>Sar</taxon>
        <taxon>Stramenopiles</taxon>
        <taxon>Ochrophyta</taxon>
        <taxon>Bacillariophyta</taxon>
        <taxon>Mediophyceae</taxon>
        <taxon>Biddulphiophycidae</taxon>
        <taxon>Eupodiscales</taxon>
        <taxon>Odontellaceae</taxon>
        <taxon>Pseudictyota</taxon>
    </lineage>
</organism>
<evidence type="ECO:0000313" key="3">
    <source>
        <dbReference type="EMBL" id="CAD8314455.1"/>
    </source>
</evidence>
<dbReference type="SUPFAM" id="SSF51261">
    <property type="entry name" value="Duplicated hybrid motif"/>
    <property type="match status" value="2"/>
</dbReference>
<dbReference type="CDD" id="cd12797">
    <property type="entry name" value="M23_peptidase"/>
    <property type="match status" value="1"/>
</dbReference>
<feature type="region of interest" description="Disordered" evidence="1">
    <location>
        <begin position="231"/>
        <end position="252"/>
    </location>
</feature>
<dbReference type="AlphaFoldDB" id="A0A7R9W570"/>
<name>A0A7R9W570_9STRA</name>
<evidence type="ECO:0000259" key="2">
    <source>
        <dbReference type="Pfam" id="PF01551"/>
    </source>
</evidence>
<gene>
    <name evidence="3" type="ORF">TDUB1175_LOCUS13244</name>
</gene>
<feature type="domain" description="M23ase beta-sheet core" evidence="2">
    <location>
        <begin position="260"/>
        <end position="313"/>
    </location>
</feature>
<dbReference type="Gene3D" id="2.70.70.10">
    <property type="entry name" value="Glucose Permease (Domain IIA)"/>
    <property type="match status" value="1"/>
</dbReference>